<reference evidence="2" key="1">
    <citation type="journal article" date="2019" name="Int. J. Syst. Evol. Microbiol.">
        <title>The Global Catalogue of Microorganisms (GCM) 10K type strain sequencing project: providing services to taxonomists for standard genome sequencing and annotation.</title>
        <authorList>
            <consortium name="The Broad Institute Genomics Platform"/>
            <consortium name="The Broad Institute Genome Sequencing Center for Infectious Disease"/>
            <person name="Wu L."/>
            <person name="Ma J."/>
        </authorList>
    </citation>
    <scope>NUCLEOTIDE SEQUENCE [LARGE SCALE GENOMIC DNA]</scope>
    <source>
        <strain evidence="2">CGMCC 1.12931</strain>
    </source>
</reference>
<protein>
    <submittedName>
        <fullName evidence="1">Uncharacterized protein</fullName>
    </submittedName>
</protein>
<evidence type="ECO:0000313" key="1">
    <source>
        <dbReference type="EMBL" id="GGE37487.1"/>
    </source>
</evidence>
<dbReference type="RefSeq" id="WP_188458696.1">
    <property type="nucleotide sequence ID" value="NZ_BMGM01000007.1"/>
</dbReference>
<name>A0ABQ1SI05_9FLAO</name>
<organism evidence="1 2">
    <name type="scientific">Psychroflexus planctonicus</name>
    <dbReference type="NCBI Taxonomy" id="1526575"/>
    <lineage>
        <taxon>Bacteria</taxon>
        <taxon>Pseudomonadati</taxon>
        <taxon>Bacteroidota</taxon>
        <taxon>Flavobacteriia</taxon>
        <taxon>Flavobacteriales</taxon>
        <taxon>Flavobacteriaceae</taxon>
        <taxon>Psychroflexus</taxon>
    </lineage>
</organism>
<sequence>MIWLCLFALISCDSDDDNNTNYAGNCDFNTLISADLFANAPDDPLSITNFEINENCLVLELSSSGCDGNTWEVQLIDSDQLLESFPVQRNIRLSLQNMELCDAVISKTFSFDLTELQVPESNQVNLNLTNSGDQILYEYE</sequence>
<proteinExistence type="predicted"/>
<dbReference type="Proteomes" id="UP000599179">
    <property type="component" value="Unassembled WGS sequence"/>
</dbReference>
<accession>A0ABQ1SI05</accession>
<keyword evidence="2" id="KW-1185">Reference proteome</keyword>
<dbReference type="EMBL" id="BMGM01000007">
    <property type="protein sequence ID" value="GGE37487.1"/>
    <property type="molecule type" value="Genomic_DNA"/>
</dbReference>
<evidence type="ECO:0000313" key="2">
    <source>
        <dbReference type="Proteomes" id="UP000599179"/>
    </source>
</evidence>
<comment type="caution">
    <text evidence="1">The sequence shown here is derived from an EMBL/GenBank/DDBJ whole genome shotgun (WGS) entry which is preliminary data.</text>
</comment>
<gene>
    <name evidence="1" type="ORF">GCM10010832_17130</name>
</gene>